<dbReference type="AlphaFoldDB" id="A0A380GRT8"/>
<protein>
    <submittedName>
        <fullName evidence="2">Transposase</fullName>
    </submittedName>
</protein>
<evidence type="ECO:0000313" key="2">
    <source>
        <dbReference type="EMBL" id="SUM56473.1"/>
    </source>
</evidence>
<dbReference type="Proteomes" id="UP000254100">
    <property type="component" value="Unassembled WGS sequence"/>
</dbReference>
<gene>
    <name evidence="2" type="ORF">NCTC13832_00104</name>
</gene>
<reference evidence="2 3" key="1">
    <citation type="submission" date="2018-06" db="EMBL/GenBank/DDBJ databases">
        <authorList>
            <consortium name="Pathogen Informatics"/>
            <person name="Doyle S."/>
        </authorList>
    </citation>
    <scope>NUCLEOTIDE SEQUENCE [LARGE SCALE GENOMIC DNA]</scope>
    <source>
        <strain evidence="2 3">NCTC13832</strain>
    </source>
</reference>
<evidence type="ECO:0000313" key="3">
    <source>
        <dbReference type="Proteomes" id="UP000254100"/>
    </source>
</evidence>
<accession>A0A380GRT8</accession>
<dbReference type="RefSeq" id="WP_240626998.1">
    <property type="nucleotide sequence ID" value="NZ_JXWY01000028.1"/>
</dbReference>
<proteinExistence type="predicted"/>
<dbReference type="EMBL" id="UHDT01000001">
    <property type="protein sequence ID" value="SUM56473.1"/>
    <property type="molecule type" value="Genomic_DNA"/>
</dbReference>
<sequence>MAYAHKQQCFEKEEIPSTTTMYAWIDQQIMETKNIDLLEKLKRRHSTRNSYYSRPHHRVLGPSIETRPREIESRESFGHWKIDTVIGTKDKTKPVILTLVER</sequence>
<organism evidence="2 3">
    <name type="scientific">Staphylococcus microti</name>
    <dbReference type="NCBI Taxonomy" id="569857"/>
    <lineage>
        <taxon>Bacteria</taxon>
        <taxon>Bacillati</taxon>
        <taxon>Bacillota</taxon>
        <taxon>Bacilli</taxon>
        <taxon>Bacillales</taxon>
        <taxon>Staphylococcaceae</taxon>
        <taxon>Staphylococcus</taxon>
    </lineage>
</organism>
<evidence type="ECO:0000256" key="1">
    <source>
        <dbReference type="SAM" id="MobiDB-lite"/>
    </source>
</evidence>
<feature type="region of interest" description="Disordered" evidence="1">
    <location>
        <begin position="48"/>
        <end position="67"/>
    </location>
</feature>
<name>A0A380GRT8_9STAP</name>